<dbReference type="AlphaFoldDB" id="A0A8T0IBV1"/>
<sequence length="88" mass="9498">MGSRAEHMFQDDEDMFSNKKEHRNPLVLCGAIATAGVLLAGLVSFKQGNYNRSQMFMRARVGFQAATVALMVGTVALQGKTTDSNATS</sequence>
<reference evidence="8" key="1">
    <citation type="submission" date="2020-06" db="EMBL/GenBank/DDBJ databases">
        <title>WGS assembly of Ceratodon purpureus strain R40.</title>
        <authorList>
            <person name="Carey S.B."/>
            <person name="Jenkins J."/>
            <person name="Shu S."/>
            <person name="Lovell J.T."/>
            <person name="Sreedasyam A."/>
            <person name="Maumus F."/>
            <person name="Tiley G.P."/>
            <person name="Fernandez-Pozo N."/>
            <person name="Barry K."/>
            <person name="Chen C."/>
            <person name="Wang M."/>
            <person name="Lipzen A."/>
            <person name="Daum C."/>
            <person name="Saski C.A."/>
            <person name="Payton A.C."/>
            <person name="Mcbreen J.C."/>
            <person name="Conrad R.E."/>
            <person name="Kollar L.M."/>
            <person name="Olsson S."/>
            <person name="Huttunen S."/>
            <person name="Landis J.B."/>
            <person name="Wickett N.J."/>
            <person name="Johnson M.G."/>
            <person name="Rensing S.A."/>
            <person name="Grimwood J."/>
            <person name="Schmutz J."/>
            <person name="Mcdaniel S.F."/>
        </authorList>
    </citation>
    <scope>NUCLEOTIDE SEQUENCE</scope>
    <source>
        <strain evidence="8">R40</strain>
    </source>
</reference>
<accession>A0A8T0IBV1</accession>
<dbReference type="PROSITE" id="PS51503">
    <property type="entry name" value="HIG1"/>
    <property type="match status" value="1"/>
</dbReference>
<keyword evidence="5 6" id="KW-0472">Membrane</keyword>
<dbReference type="GO" id="GO:0031966">
    <property type="term" value="C:mitochondrial membrane"/>
    <property type="evidence" value="ECO:0007669"/>
    <property type="project" value="UniProtKB-SubCell"/>
</dbReference>
<comment type="subcellular location">
    <subcellularLocation>
        <location evidence="1">Mitochondrion membrane</location>
    </subcellularLocation>
</comment>
<dbReference type="EMBL" id="CM026424">
    <property type="protein sequence ID" value="KAG0580892.1"/>
    <property type="molecule type" value="Genomic_DNA"/>
</dbReference>
<keyword evidence="4" id="KW-0496">Mitochondrion</keyword>
<evidence type="ECO:0000259" key="7">
    <source>
        <dbReference type="PROSITE" id="PS51503"/>
    </source>
</evidence>
<dbReference type="OrthoDB" id="6604018at2759"/>
<proteinExistence type="predicted"/>
<comment type="caution">
    <text evidence="8">The sequence shown here is derived from an EMBL/GenBank/DDBJ whole genome shotgun (WGS) entry which is preliminary data.</text>
</comment>
<dbReference type="Pfam" id="PF04588">
    <property type="entry name" value="HIG_1_N"/>
    <property type="match status" value="1"/>
</dbReference>
<dbReference type="InterPro" id="IPR007667">
    <property type="entry name" value="Hypoxia_induced_domain"/>
</dbReference>
<evidence type="ECO:0000256" key="5">
    <source>
        <dbReference type="ARBA" id="ARBA00023136"/>
    </source>
</evidence>
<evidence type="ECO:0000256" key="1">
    <source>
        <dbReference type="ARBA" id="ARBA00004325"/>
    </source>
</evidence>
<evidence type="ECO:0000256" key="3">
    <source>
        <dbReference type="ARBA" id="ARBA00022989"/>
    </source>
</evidence>
<evidence type="ECO:0000313" key="8">
    <source>
        <dbReference type="EMBL" id="KAG0580892.1"/>
    </source>
</evidence>
<evidence type="ECO:0000256" key="4">
    <source>
        <dbReference type="ARBA" id="ARBA00023128"/>
    </source>
</evidence>
<feature type="transmembrane region" description="Helical" evidence="6">
    <location>
        <begin position="57"/>
        <end position="77"/>
    </location>
</feature>
<keyword evidence="9" id="KW-1185">Reference proteome</keyword>
<name>A0A8T0IBV1_CERPU</name>
<feature type="domain" description="HIG1" evidence="7">
    <location>
        <begin position="1"/>
        <end position="88"/>
    </location>
</feature>
<dbReference type="PANTHER" id="PTHR12297">
    <property type="entry name" value="HYPOXIA-INDUCBILE GENE 1 HIG1 -RELATED"/>
    <property type="match status" value="1"/>
</dbReference>
<gene>
    <name evidence="8" type="ORF">KC19_4G208200</name>
</gene>
<feature type="transmembrane region" description="Helical" evidence="6">
    <location>
        <begin position="25"/>
        <end position="45"/>
    </location>
</feature>
<protein>
    <recommendedName>
        <fullName evidence="7">HIG1 domain-containing protein</fullName>
    </recommendedName>
</protein>
<organism evidence="8 9">
    <name type="scientific">Ceratodon purpureus</name>
    <name type="common">Fire moss</name>
    <name type="synonym">Dicranum purpureum</name>
    <dbReference type="NCBI Taxonomy" id="3225"/>
    <lineage>
        <taxon>Eukaryota</taxon>
        <taxon>Viridiplantae</taxon>
        <taxon>Streptophyta</taxon>
        <taxon>Embryophyta</taxon>
        <taxon>Bryophyta</taxon>
        <taxon>Bryophytina</taxon>
        <taxon>Bryopsida</taxon>
        <taxon>Dicranidae</taxon>
        <taxon>Pseudoditrichales</taxon>
        <taxon>Ditrichaceae</taxon>
        <taxon>Ceratodon</taxon>
    </lineage>
</organism>
<keyword evidence="2 6" id="KW-0812">Transmembrane</keyword>
<dbReference type="Gene3D" id="6.10.140.1320">
    <property type="match status" value="1"/>
</dbReference>
<evidence type="ECO:0000256" key="6">
    <source>
        <dbReference type="SAM" id="Phobius"/>
    </source>
</evidence>
<evidence type="ECO:0000313" key="9">
    <source>
        <dbReference type="Proteomes" id="UP000822688"/>
    </source>
</evidence>
<dbReference type="InterPro" id="IPR050355">
    <property type="entry name" value="RCF1"/>
</dbReference>
<dbReference type="Proteomes" id="UP000822688">
    <property type="component" value="Chromosome 4"/>
</dbReference>
<evidence type="ECO:0000256" key="2">
    <source>
        <dbReference type="ARBA" id="ARBA00022692"/>
    </source>
</evidence>
<dbReference type="PANTHER" id="PTHR12297:SF3">
    <property type="entry name" value="HIG1 DOMAIN FAMILY MEMBER 1A"/>
    <property type="match status" value="1"/>
</dbReference>
<keyword evidence="3 6" id="KW-1133">Transmembrane helix</keyword>